<evidence type="ECO:0000259" key="1">
    <source>
        <dbReference type="Pfam" id="PF00149"/>
    </source>
</evidence>
<proteinExistence type="predicted"/>
<gene>
    <name evidence="2" type="ORF">NT6N_08230</name>
</gene>
<dbReference type="AlphaFoldDB" id="A0AAT9FIF4"/>
<dbReference type="SUPFAM" id="SSF56300">
    <property type="entry name" value="Metallo-dependent phosphatases"/>
    <property type="match status" value="1"/>
</dbReference>
<evidence type="ECO:0000313" key="2">
    <source>
        <dbReference type="EMBL" id="BDS05783.1"/>
    </source>
</evidence>
<name>A0AAT9FIF4_9BACT</name>
<dbReference type="InterPro" id="IPR029052">
    <property type="entry name" value="Metallo-depent_PP-like"/>
</dbReference>
<dbReference type="GO" id="GO:0016791">
    <property type="term" value="F:phosphatase activity"/>
    <property type="evidence" value="ECO:0007669"/>
    <property type="project" value="TreeGrafter"/>
</dbReference>
<protein>
    <submittedName>
        <fullName evidence="2">Serine/threonine protein phosphatase</fullName>
    </submittedName>
</protein>
<dbReference type="CDD" id="cd00144">
    <property type="entry name" value="MPP_PPP_family"/>
    <property type="match status" value="1"/>
</dbReference>
<dbReference type="PANTHER" id="PTHR42850:SF4">
    <property type="entry name" value="ZINC-DEPENDENT ENDOPOLYPHOSPHATASE"/>
    <property type="match status" value="1"/>
</dbReference>
<dbReference type="GO" id="GO:0005737">
    <property type="term" value="C:cytoplasm"/>
    <property type="evidence" value="ECO:0007669"/>
    <property type="project" value="TreeGrafter"/>
</dbReference>
<dbReference type="KEGG" id="osu:NT6N_08230"/>
<dbReference type="GO" id="GO:0110154">
    <property type="term" value="P:RNA decapping"/>
    <property type="evidence" value="ECO:0007669"/>
    <property type="project" value="TreeGrafter"/>
</dbReference>
<dbReference type="InterPro" id="IPR004843">
    <property type="entry name" value="Calcineurin-like_PHP"/>
</dbReference>
<dbReference type="PANTHER" id="PTHR42850">
    <property type="entry name" value="METALLOPHOSPHOESTERASE"/>
    <property type="match status" value="1"/>
</dbReference>
<dbReference type="InterPro" id="IPR006186">
    <property type="entry name" value="Ser/Thr-sp_prot-phosphatase"/>
</dbReference>
<feature type="domain" description="Calcineurin-like phosphoesterase" evidence="1">
    <location>
        <begin position="3"/>
        <end position="170"/>
    </location>
</feature>
<accession>A0AAT9FIF4</accession>
<reference evidence="2" key="1">
    <citation type="submission" date="2024-07" db="EMBL/GenBank/DDBJ databases">
        <title>Complete genome sequence of Verrucomicrobiaceae bacterium NT6N.</title>
        <authorList>
            <person name="Huang C."/>
            <person name="Takami H."/>
            <person name="Hamasaki K."/>
        </authorList>
    </citation>
    <scope>NUCLEOTIDE SEQUENCE</scope>
    <source>
        <strain evidence="2">NT6N</strain>
    </source>
</reference>
<dbReference type="PRINTS" id="PR00114">
    <property type="entry name" value="STPHPHTASE"/>
</dbReference>
<dbReference type="Gene3D" id="3.60.21.10">
    <property type="match status" value="1"/>
</dbReference>
<organism evidence="2">
    <name type="scientific">Oceaniferula spumae</name>
    <dbReference type="NCBI Taxonomy" id="2979115"/>
    <lineage>
        <taxon>Bacteria</taxon>
        <taxon>Pseudomonadati</taxon>
        <taxon>Verrucomicrobiota</taxon>
        <taxon>Verrucomicrobiia</taxon>
        <taxon>Verrucomicrobiales</taxon>
        <taxon>Verrucomicrobiaceae</taxon>
        <taxon>Oceaniferula</taxon>
    </lineage>
</organism>
<sequence>MSMRTLAIGDIHGCLTALKTLVEVAGVTPEDTLITLGDYVDRGDSSRGVIDYLIELRKTHQLITLRGNHESMMEEARSTADQFHFWAANGGYQTLESFGVEDVHEIPKLYWKFLKSLESWYETENHIFVHAGLSADLPLKEQPPLSLYWMKFSQNQPHESGKTIVCGHTAQKDGLPSVQPGAVCIDTHVYAEDGWLTCLDVMSGEYWQANELGESRRGELDPVG</sequence>
<dbReference type="InterPro" id="IPR050126">
    <property type="entry name" value="Ap4A_hydrolase"/>
</dbReference>
<dbReference type="Pfam" id="PF00149">
    <property type="entry name" value="Metallophos"/>
    <property type="match status" value="1"/>
</dbReference>
<dbReference type="GO" id="GO:0008803">
    <property type="term" value="F:bis(5'-nucleosyl)-tetraphosphatase (symmetrical) activity"/>
    <property type="evidence" value="ECO:0007669"/>
    <property type="project" value="TreeGrafter"/>
</dbReference>
<dbReference type="EMBL" id="AP026866">
    <property type="protein sequence ID" value="BDS05783.1"/>
    <property type="molecule type" value="Genomic_DNA"/>
</dbReference>